<accession>A0ACC2SHA2</accession>
<dbReference type="Proteomes" id="UP001165960">
    <property type="component" value="Unassembled WGS sequence"/>
</dbReference>
<sequence length="214" mass="23262">MIGHQGNFKAHEADDGNFFASIRRLDYSSIWCHDFFGLASFTFWTIILGFSLHGLNPGKHWQAAPWSSRQEAYRGSGSGFESRPWAWVSRGEFVTLTLLGTAGVFSPFHQSSPACHPSLPSHGQAQEAIKDALSSLGTPLNTSLCLAGSHQDTPHILAVASHTPGAAFEHLAPLLCIWLLLGCGTGNFILCGPFSQLAYHWCGQDVILGILEDR</sequence>
<evidence type="ECO:0000313" key="2">
    <source>
        <dbReference type="Proteomes" id="UP001165960"/>
    </source>
</evidence>
<gene>
    <name evidence="1" type="ORF">DSO57_1017508</name>
</gene>
<evidence type="ECO:0000313" key="1">
    <source>
        <dbReference type="EMBL" id="KAJ9061759.1"/>
    </source>
</evidence>
<comment type="caution">
    <text evidence="1">The sequence shown here is derived from an EMBL/GenBank/DDBJ whole genome shotgun (WGS) entry which is preliminary data.</text>
</comment>
<organism evidence="1 2">
    <name type="scientific">Entomophthora muscae</name>
    <dbReference type="NCBI Taxonomy" id="34485"/>
    <lineage>
        <taxon>Eukaryota</taxon>
        <taxon>Fungi</taxon>
        <taxon>Fungi incertae sedis</taxon>
        <taxon>Zoopagomycota</taxon>
        <taxon>Entomophthoromycotina</taxon>
        <taxon>Entomophthoromycetes</taxon>
        <taxon>Entomophthorales</taxon>
        <taxon>Entomophthoraceae</taxon>
        <taxon>Entomophthora</taxon>
    </lineage>
</organism>
<dbReference type="EMBL" id="QTSX02005044">
    <property type="protein sequence ID" value="KAJ9061759.1"/>
    <property type="molecule type" value="Genomic_DNA"/>
</dbReference>
<protein>
    <submittedName>
        <fullName evidence="1">Uncharacterized protein</fullName>
    </submittedName>
</protein>
<name>A0ACC2SHA2_9FUNG</name>
<reference evidence="1" key="1">
    <citation type="submission" date="2022-04" db="EMBL/GenBank/DDBJ databases">
        <title>Genome of the entomopathogenic fungus Entomophthora muscae.</title>
        <authorList>
            <person name="Elya C."/>
            <person name="Lovett B.R."/>
            <person name="Lee E."/>
            <person name="Macias A.M."/>
            <person name="Hajek A.E."/>
            <person name="De Bivort B.L."/>
            <person name="Kasson M.T."/>
            <person name="De Fine Licht H.H."/>
            <person name="Stajich J.E."/>
        </authorList>
    </citation>
    <scope>NUCLEOTIDE SEQUENCE</scope>
    <source>
        <strain evidence="1">Berkeley</strain>
    </source>
</reference>
<proteinExistence type="predicted"/>
<keyword evidence="2" id="KW-1185">Reference proteome</keyword>